<feature type="region of interest" description="Disordered" evidence="1">
    <location>
        <begin position="1"/>
        <end position="22"/>
    </location>
</feature>
<keyword evidence="3" id="KW-1185">Reference proteome</keyword>
<evidence type="ECO:0000256" key="1">
    <source>
        <dbReference type="SAM" id="MobiDB-lite"/>
    </source>
</evidence>
<proteinExistence type="predicted"/>
<organism evidence="2 3">
    <name type="scientific">Henosepilachna vigintioctopunctata</name>
    <dbReference type="NCBI Taxonomy" id="420089"/>
    <lineage>
        <taxon>Eukaryota</taxon>
        <taxon>Metazoa</taxon>
        <taxon>Ecdysozoa</taxon>
        <taxon>Arthropoda</taxon>
        <taxon>Hexapoda</taxon>
        <taxon>Insecta</taxon>
        <taxon>Pterygota</taxon>
        <taxon>Neoptera</taxon>
        <taxon>Endopterygota</taxon>
        <taxon>Coleoptera</taxon>
        <taxon>Polyphaga</taxon>
        <taxon>Cucujiformia</taxon>
        <taxon>Coccinelloidea</taxon>
        <taxon>Coccinellidae</taxon>
        <taxon>Epilachninae</taxon>
        <taxon>Epilachnini</taxon>
        <taxon>Henosepilachna</taxon>
    </lineage>
</organism>
<dbReference type="AlphaFoldDB" id="A0AAW1UQB0"/>
<evidence type="ECO:0000313" key="3">
    <source>
        <dbReference type="Proteomes" id="UP001431783"/>
    </source>
</evidence>
<protein>
    <submittedName>
        <fullName evidence="2">Uncharacterized protein</fullName>
    </submittedName>
</protein>
<dbReference type="Proteomes" id="UP001431783">
    <property type="component" value="Unassembled WGS sequence"/>
</dbReference>
<evidence type="ECO:0000313" key="2">
    <source>
        <dbReference type="EMBL" id="KAK9883230.1"/>
    </source>
</evidence>
<reference evidence="2 3" key="1">
    <citation type="submission" date="2023-03" db="EMBL/GenBank/DDBJ databases">
        <title>Genome insight into feeding habits of ladybird beetles.</title>
        <authorList>
            <person name="Li H.-S."/>
            <person name="Huang Y.-H."/>
            <person name="Pang H."/>
        </authorList>
    </citation>
    <scope>NUCLEOTIDE SEQUENCE [LARGE SCALE GENOMIC DNA]</scope>
    <source>
        <strain evidence="2">SYSU_2023b</strain>
        <tissue evidence="2">Whole body</tissue>
    </source>
</reference>
<dbReference type="EMBL" id="JARQZJ010000091">
    <property type="protein sequence ID" value="KAK9883230.1"/>
    <property type="molecule type" value="Genomic_DNA"/>
</dbReference>
<comment type="caution">
    <text evidence="2">The sequence shown here is derived from an EMBL/GenBank/DDBJ whole genome shotgun (WGS) entry which is preliminary data.</text>
</comment>
<sequence length="69" mass="7457">MLTVDRGPILDSTGGGDRLGGGGNRILIAPTQLCLKDSMCYARKKNNYALSSLTVTDKNWEIETADLNI</sequence>
<gene>
    <name evidence="2" type="ORF">WA026_001419</name>
</gene>
<name>A0AAW1UQB0_9CUCU</name>
<accession>A0AAW1UQB0</accession>
<feature type="compositionally biased region" description="Gly residues" evidence="1">
    <location>
        <begin position="13"/>
        <end position="22"/>
    </location>
</feature>